<sequence length="57" mass="6627">MGLLTNAKNDTFEEWDLNPGELAYGIRIACWLFFRGRQLLHAARLWAKQVALKLLRP</sequence>
<reference evidence="2" key="1">
    <citation type="journal article" date="2010" name="Science">
        <title>Signatures of adaptation to obligate biotrophy in the Hyaloperonospora arabidopsidis genome.</title>
        <authorList>
            <person name="Baxter L."/>
            <person name="Tripathy S."/>
            <person name="Ishaque N."/>
            <person name="Boot N."/>
            <person name="Cabral A."/>
            <person name="Kemen E."/>
            <person name="Thines M."/>
            <person name="Ah-Fong A."/>
            <person name="Anderson R."/>
            <person name="Badejoko W."/>
            <person name="Bittner-Eddy P."/>
            <person name="Boore J.L."/>
            <person name="Chibucos M.C."/>
            <person name="Coates M."/>
            <person name="Dehal P."/>
            <person name="Delehaunty K."/>
            <person name="Dong S."/>
            <person name="Downton P."/>
            <person name="Dumas B."/>
            <person name="Fabro G."/>
            <person name="Fronick C."/>
            <person name="Fuerstenberg S.I."/>
            <person name="Fulton L."/>
            <person name="Gaulin E."/>
            <person name="Govers F."/>
            <person name="Hughes L."/>
            <person name="Humphray S."/>
            <person name="Jiang R.H."/>
            <person name="Judelson H."/>
            <person name="Kamoun S."/>
            <person name="Kyung K."/>
            <person name="Meijer H."/>
            <person name="Minx P."/>
            <person name="Morris P."/>
            <person name="Nelson J."/>
            <person name="Phuntumart V."/>
            <person name="Qutob D."/>
            <person name="Rehmany A."/>
            <person name="Rougon-Cardoso A."/>
            <person name="Ryden P."/>
            <person name="Torto-Alalibo T."/>
            <person name="Studholme D."/>
            <person name="Wang Y."/>
            <person name="Win J."/>
            <person name="Wood J."/>
            <person name="Clifton S.W."/>
            <person name="Rogers J."/>
            <person name="Van den Ackerveken G."/>
            <person name="Jones J.D."/>
            <person name="McDowell J.M."/>
            <person name="Beynon J."/>
            <person name="Tyler B.M."/>
        </authorList>
    </citation>
    <scope>NUCLEOTIDE SEQUENCE [LARGE SCALE GENOMIC DNA]</scope>
    <source>
        <strain evidence="2">Emoy2</strain>
    </source>
</reference>
<dbReference type="HOGENOM" id="CLU_3000530_0_0_1"/>
<evidence type="ECO:0000313" key="2">
    <source>
        <dbReference type="Proteomes" id="UP000011713"/>
    </source>
</evidence>
<evidence type="ECO:0000313" key="1">
    <source>
        <dbReference type="EnsemblProtists" id="HpaP801407"/>
    </source>
</evidence>
<organism evidence="1 2">
    <name type="scientific">Hyaloperonospora arabidopsidis (strain Emoy2)</name>
    <name type="common">Downy mildew agent</name>
    <name type="synonym">Peronospora arabidopsidis</name>
    <dbReference type="NCBI Taxonomy" id="559515"/>
    <lineage>
        <taxon>Eukaryota</taxon>
        <taxon>Sar</taxon>
        <taxon>Stramenopiles</taxon>
        <taxon>Oomycota</taxon>
        <taxon>Peronosporomycetes</taxon>
        <taxon>Peronosporales</taxon>
        <taxon>Peronosporaceae</taxon>
        <taxon>Hyaloperonospora</taxon>
    </lineage>
</organism>
<dbReference type="EMBL" id="JH598325">
    <property type="status" value="NOT_ANNOTATED_CDS"/>
    <property type="molecule type" value="Genomic_DNA"/>
</dbReference>
<dbReference type="VEuPathDB" id="FungiDB:HpaG801407"/>
<name>M4B557_HYAAE</name>
<dbReference type="EnsemblProtists" id="HpaT801407">
    <property type="protein sequence ID" value="HpaP801407"/>
    <property type="gene ID" value="HpaG801407"/>
</dbReference>
<accession>M4B557</accession>
<dbReference type="Proteomes" id="UP000011713">
    <property type="component" value="Unassembled WGS sequence"/>
</dbReference>
<proteinExistence type="predicted"/>
<protein>
    <submittedName>
        <fullName evidence="1">Uncharacterized protein</fullName>
    </submittedName>
</protein>
<keyword evidence="2" id="KW-1185">Reference proteome</keyword>
<dbReference type="InParanoid" id="M4B557"/>
<dbReference type="AlphaFoldDB" id="M4B557"/>
<reference evidence="1" key="2">
    <citation type="submission" date="2015-06" db="UniProtKB">
        <authorList>
            <consortium name="EnsemblProtists"/>
        </authorList>
    </citation>
    <scope>IDENTIFICATION</scope>
    <source>
        <strain evidence="1">Emoy2</strain>
    </source>
</reference>